<accession>A0A7X6KZ90</accession>
<keyword evidence="1" id="KW-1133">Transmembrane helix</keyword>
<dbReference type="Pfam" id="PF07332">
    <property type="entry name" value="Phage_holin_3_6"/>
    <property type="match status" value="1"/>
</dbReference>
<feature type="transmembrane region" description="Helical" evidence="1">
    <location>
        <begin position="49"/>
        <end position="79"/>
    </location>
</feature>
<dbReference type="InterPro" id="IPR009937">
    <property type="entry name" value="Phage_holin_3_6"/>
</dbReference>
<keyword evidence="1" id="KW-0812">Transmembrane</keyword>
<dbReference type="AlphaFoldDB" id="A0A7X6KZ90"/>
<protein>
    <submittedName>
        <fullName evidence="2">Phage holin family protein</fullName>
    </submittedName>
</protein>
<gene>
    <name evidence="2" type="ORF">HGB38_00955</name>
</gene>
<comment type="caution">
    <text evidence="2">The sequence shown here is derived from an EMBL/GenBank/DDBJ whole genome shotgun (WGS) entry which is preliminary data.</text>
</comment>
<keyword evidence="1" id="KW-0472">Membrane</keyword>
<evidence type="ECO:0000256" key="1">
    <source>
        <dbReference type="SAM" id="Phobius"/>
    </source>
</evidence>
<dbReference type="SUPFAM" id="SSF103473">
    <property type="entry name" value="MFS general substrate transporter"/>
    <property type="match status" value="1"/>
</dbReference>
<keyword evidence="3" id="KW-1185">Reference proteome</keyword>
<evidence type="ECO:0000313" key="3">
    <source>
        <dbReference type="Proteomes" id="UP000540698"/>
    </source>
</evidence>
<dbReference type="Proteomes" id="UP000540698">
    <property type="component" value="Unassembled WGS sequence"/>
</dbReference>
<sequence>MTETTQIRPPANARSVTELVEDATAQVSRLIRDELQLARVEMREKGKRFGLGAGLAGVGALLAFYGGAALVAAAVLGLAEVLPGWASALIVAGALLVVAAVLGLSGKKSVEHAAPPIPQEAVEGVREDIEVIKDRRRG</sequence>
<evidence type="ECO:0000313" key="2">
    <source>
        <dbReference type="EMBL" id="NKY24813.1"/>
    </source>
</evidence>
<dbReference type="RefSeq" id="WP_168434034.1">
    <property type="nucleotide sequence ID" value="NZ_JAAXOS010000001.1"/>
</dbReference>
<reference evidence="2 3" key="1">
    <citation type="submission" date="2020-04" db="EMBL/GenBank/DDBJ databases">
        <title>MicrobeNet Type strains.</title>
        <authorList>
            <person name="Nicholson A.C."/>
        </authorList>
    </citation>
    <scope>NUCLEOTIDE SEQUENCE [LARGE SCALE GENOMIC DNA]</scope>
    <source>
        <strain evidence="2 3">DSM 44956</strain>
    </source>
</reference>
<name>A0A7X6KZ90_9NOCA</name>
<feature type="transmembrane region" description="Helical" evidence="1">
    <location>
        <begin position="85"/>
        <end position="104"/>
    </location>
</feature>
<proteinExistence type="predicted"/>
<dbReference type="EMBL" id="JAAXOS010000001">
    <property type="protein sequence ID" value="NKY24813.1"/>
    <property type="molecule type" value="Genomic_DNA"/>
</dbReference>
<organism evidence="2 3">
    <name type="scientific">Nocardia gamkensis</name>
    <dbReference type="NCBI Taxonomy" id="352869"/>
    <lineage>
        <taxon>Bacteria</taxon>
        <taxon>Bacillati</taxon>
        <taxon>Actinomycetota</taxon>
        <taxon>Actinomycetes</taxon>
        <taxon>Mycobacteriales</taxon>
        <taxon>Nocardiaceae</taxon>
        <taxon>Nocardia</taxon>
    </lineage>
</organism>
<dbReference type="InterPro" id="IPR036259">
    <property type="entry name" value="MFS_trans_sf"/>
</dbReference>